<protein>
    <recommendedName>
        <fullName evidence="3">Pyridoxamine 5'-phosphate oxidase family protein</fullName>
    </recommendedName>
</protein>
<proteinExistence type="predicted"/>
<dbReference type="SUPFAM" id="SSF50475">
    <property type="entry name" value="FMN-binding split barrel"/>
    <property type="match status" value="1"/>
</dbReference>
<reference evidence="1" key="1">
    <citation type="submission" date="2020-01" db="EMBL/GenBank/DDBJ databases">
        <authorList>
            <person name="Richard D."/>
        </authorList>
    </citation>
    <scope>NUCLEOTIDE SEQUENCE</scope>
    <source>
        <strain evidence="1">JP541</strain>
    </source>
</reference>
<evidence type="ECO:0008006" key="3">
    <source>
        <dbReference type="Google" id="ProtNLM"/>
    </source>
</evidence>
<gene>
    <name evidence="1" type="ORF">GUH15_06965</name>
</gene>
<feature type="non-terminal residue" evidence="1">
    <location>
        <position position="86"/>
    </location>
</feature>
<sequence length="86" mass="9289">AAELIAKAFCPPEAPMPTDALKARIDDFLAAHNTLALATGCGNWVRCTPLEYLRVNGALYILTEGGLKFKGIWWNGAISAAVYDSY</sequence>
<organism evidence="1 2">
    <name type="scientific">Xanthomonas citri pv. citri</name>
    <dbReference type="NCBI Taxonomy" id="611301"/>
    <lineage>
        <taxon>Bacteria</taxon>
        <taxon>Pseudomonadati</taxon>
        <taxon>Pseudomonadota</taxon>
        <taxon>Gammaproteobacteria</taxon>
        <taxon>Lysobacterales</taxon>
        <taxon>Lysobacteraceae</taxon>
        <taxon>Xanthomonas</taxon>
    </lineage>
</organism>
<evidence type="ECO:0000313" key="1">
    <source>
        <dbReference type="EMBL" id="MBD4335802.1"/>
    </source>
</evidence>
<evidence type="ECO:0000313" key="2">
    <source>
        <dbReference type="Proteomes" id="UP000653002"/>
    </source>
</evidence>
<dbReference type="AlphaFoldDB" id="A0A8I0L766"/>
<dbReference type="EMBL" id="JAABFR010000394">
    <property type="protein sequence ID" value="MBD4335802.1"/>
    <property type="molecule type" value="Genomic_DNA"/>
</dbReference>
<name>A0A8I0L766_XANCI</name>
<comment type="caution">
    <text evidence="1">The sequence shown here is derived from an EMBL/GenBank/DDBJ whole genome shotgun (WGS) entry which is preliminary data.</text>
</comment>
<accession>A0A8I0L766</accession>
<dbReference type="Proteomes" id="UP000653002">
    <property type="component" value="Unassembled WGS sequence"/>
</dbReference>
<feature type="non-terminal residue" evidence="1">
    <location>
        <position position="1"/>
    </location>
</feature>